<dbReference type="Proteomes" id="UP000823910">
    <property type="component" value="Unassembled WGS sequence"/>
</dbReference>
<protein>
    <submittedName>
        <fullName evidence="9">ABC transporter permease</fullName>
    </submittedName>
</protein>
<keyword evidence="5 7" id="KW-1133">Transmembrane helix</keyword>
<evidence type="ECO:0000256" key="4">
    <source>
        <dbReference type="ARBA" id="ARBA00022692"/>
    </source>
</evidence>
<evidence type="ECO:0000313" key="10">
    <source>
        <dbReference type="Proteomes" id="UP000823910"/>
    </source>
</evidence>
<comment type="caution">
    <text evidence="9">The sequence shown here is derived from an EMBL/GenBank/DDBJ whole genome shotgun (WGS) entry which is preliminary data.</text>
</comment>
<dbReference type="EMBL" id="DWWT01000001">
    <property type="protein sequence ID" value="HJC04547.1"/>
    <property type="molecule type" value="Genomic_DNA"/>
</dbReference>
<dbReference type="PANTHER" id="PTHR43386:SF1">
    <property type="entry name" value="D,D-DIPEPTIDE TRANSPORT SYSTEM PERMEASE PROTEIN DDPC-RELATED"/>
    <property type="match status" value="1"/>
</dbReference>
<feature type="transmembrane region" description="Helical" evidence="7">
    <location>
        <begin position="120"/>
        <end position="146"/>
    </location>
</feature>
<evidence type="ECO:0000256" key="7">
    <source>
        <dbReference type="RuleBase" id="RU363032"/>
    </source>
</evidence>
<sequence>MRDILKKQPPIFWAAAIFLLLVLAMALAPGLFTSYDPIAQDMKSLLQKPSSAHWFGTDNLGRDIFARVVYGARLDLAIGFFAMLVPAVFGTVVGLTAGYYGKKIDAVIMRILDIFTAFPLMVLVIAIVAILGSGIRNLFIAIWLVGWREYAKLVRSEVLVAKSSEYISAARTLGYSNMRIMFRHILPNVVNSAFIYAISDIMLCMLMGASLSFLGLGVPTPTPEWGAIISEGKSFLTTSWWIAAFPGLMLALTGISISLVGEGISKRLQKNG</sequence>
<reference evidence="9" key="2">
    <citation type="submission" date="2021-04" db="EMBL/GenBank/DDBJ databases">
        <authorList>
            <person name="Gilroy R."/>
        </authorList>
    </citation>
    <scope>NUCLEOTIDE SEQUENCE</scope>
    <source>
        <strain evidence="9">CHK180-15479</strain>
    </source>
</reference>
<dbReference type="PROSITE" id="PS50928">
    <property type="entry name" value="ABC_TM1"/>
    <property type="match status" value="1"/>
</dbReference>
<accession>A0A9D2MYC3</accession>
<dbReference type="InterPro" id="IPR000515">
    <property type="entry name" value="MetI-like"/>
</dbReference>
<feature type="transmembrane region" description="Helical" evidence="7">
    <location>
        <begin position="194"/>
        <end position="218"/>
    </location>
</feature>
<dbReference type="GO" id="GO:0005886">
    <property type="term" value="C:plasma membrane"/>
    <property type="evidence" value="ECO:0007669"/>
    <property type="project" value="UniProtKB-SubCell"/>
</dbReference>
<dbReference type="PANTHER" id="PTHR43386">
    <property type="entry name" value="OLIGOPEPTIDE TRANSPORT SYSTEM PERMEASE PROTEIN APPC"/>
    <property type="match status" value="1"/>
</dbReference>
<dbReference type="AlphaFoldDB" id="A0A9D2MYC3"/>
<feature type="transmembrane region" description="Helical" evidence="7">
    <location>
        <begin position="12"/>
        <end position="32"/>
    </location>
</feature>
<dbReference type="InterPro" id="IPR050366">
    <property type="entry name" value="BP-dependent_transpt_permease"/>
</dbReference>
<evidence type="ECO:0000256" key="3">
    <source>
        <dbReference type="ARBA" id="ARBA00022475"/>
    </source>
</evidence>
<gene>
    <name evidence="9" type="ORF">H9704_00030</name>
</gene>
<comment type="similarity">
    <text evidence="7">Belongs to the binding-protein-dependent transport system permease family.</text>
</comment>
<evidence type="ECO:0000256" key="1">
    <source>
        <dbReference type="ARBA" id="ARBA00004651"/>
    </source>
</evidence>
<dbReference type="Gene3D" id="1.10.3720.10">
    <property type="entry name" value="MetI-like"/>
    <property type="match status" value="1"/>
</dbReference>
<keyword evidence="3" id="KW-1003">Cell membrane</keyword>
<name>A0A9D2MYC3_9FIRM</name>
<keyword evidence="4 7" id="KW-0812">Transmembrane</keyword>
<keyword evidence="6 7" id="KW-0472">Membrane</keyword>
<feature type="transmembrane region" description="Helical" evidence="7">
    <location>
        <begin position="76"/>
        <end position="100"/>
    </location>
</feature>
<dbReference type="InterPro" id="IPR035906">
    <property type="entry name" value="MetI-like_sf"/>
</dbReference>
<reference evidence="9" key="1">
    <citation type="journal article" date="2021" name="PeerJ">
        <title>Extensive microbial diversity within the chicken gut microbiome revealed by metagenomics and culture.</title>
        <authorList>
            <person name="Gilroy R."/>
            <person name="Ravi A."/>
            <person name="Getino M."/>
            <person name="Pursley I."/>
            <person name="Horton D.L."/>
            <person name="Alikhan N.F."/>
            <person name="Baker D."/>
            <person name="Gharbi K."/>
            <person name="Hall N."/>
            <person name="Watson M."/>
            <person name="Adriaenssens E.M."/>
            <person name="Foster-Nyarko E."/>
            <person name="Jarju S."/>
            <person name="Secka A."/>
            <person name="Antonio M."/>
            <person name="Oren A."/>
            <person name="Chaudhuri R.R."/>
            <person name="La Ragione R."/>
            <person name="Hildebrand F."/>
            <person name="Pallen M.J."/>
        </authorList>
    </citation>
    <scope>NUCLEOTIDE SEQUENCE</scope>
    <source>
        <strain evidence="9">CHK180-15479</strain>
    </source>
</reference>
<organism evidence="9 10">
    <name type="scientific">Candidatus Enterocloster excrementipullorum</name>
    <dbReference type="NCBI Taxonomy" id="2838559"/>
    <lineage>
        <taxon>Bacteria</taxon>
        <taxon>Bacillati</taxon>
        <taxon>Bacillota</taxon>
        <taxon>Clostridia</taxon>
        <taxon>Lachnospirales</taxon>
        <taxon>Lachnospiraceae</taxon>
        <taxon>Enterocloster</taxon>
    </lineage>
</organism>
<dbReference type="GO" id="GO:0055085">
    <property type="term" value="P:transmembrane transport"/>
    <property type="evidence" value="ECO:0007669"/>
    <property type="project" value="InterPro"/>
</dbReference>
<dbReference type="Pfam" id="PF00528">
    <property type="entry name" value="BPD_transp_1"/>
    <property type="match status" value="1"/>
</dbReference>
<evidence type="ECO:0000259" key="8">
    <source>
        <dbReference type="PROSITE" id="PS50928"/>
    </source>
</evidence>
<keyword evidence="2 7" id="KW-0813">Transport</keyword>
<evidence type="ECO:0000256" key="2">
    <source>
        <dbReference type="ARBA" id="ARBA00022448"/>
    </source>
</evidence>
<evidence type="ECO:0000313" key="9">
    <source>
        <dbReference type="EMBL" id="HJC04547.1"/>
    </source>
</evidence>
<proteinExistence type="inferred from homology"/>
<comment type="subcellular location">
    <subcellularLocation>
        <location evidence="1 7">Cell membrane</location>
        <topology evidence="1 7">Multi-pass membrane protein</topology>
    </subcellularLocation>
</comment>
<dbReference type="SUPFAM" id="SSF161098">
    <property type="entry name" value="MetI-like"/>
    <property type="match status" value="1"/>
</dbReference>
<dbReference type="CDD" id="cd06261">
    <property type="entry name" value="TM_PBP2"/>
    <property type="match status" value="1"/>
</dbReference>
<evidence type="ECO:0000256" key="6">
    <source>
        <dbReference type="ARBA" id="ARBA00023136"/>
    </source>
</evidence>
<feature type="transmembrane region" description="Helical" evidence="7">
    <location>
        <begin position="238"/>
        <end position="260"/>
    </location>
</feature>
<feature type="domain" description="ABC transmembrane type-1" evidence="8">
    <location>
        <begin position="72"/>
        <end position="261"/>
    </location>
</feature>
<evidence type="ECO:0000256" key="5">
    <source>
        <dbReference type="ARBA" id="ARBA00022989"/>
    </source>
</evidence>